<organism evidence="2 3">
    <name type="scientific">Xylaria bambusicola</name>
    <dbReference type="NCBI Taxonomy" id="326684"/>
    <lineage>
        <taxon>Eukaryota</taxon>
        <taxon>Fungi</taxon>
        <taxon>Dikarya</taxon>
        <taxon>Ascomycota</taxon>
        <taxon>Pezizomycotina</taxon>
        <taxon>Sordariomycetes</taxon>
        <taxon>Xylariomycetidae</taxon>
        <taxon>Xylariales</taxon>
        <taxon>Xylariaceae</taxon>
        <taxon>Xylaria</taxon>
    </lineage>
</organism>
<comment type="caution">
    <text evidence="2">The sequence shown here is derived from an EMBL/GenBank/DDBJ whole genome shotgun (WGS) entry which is preliminary data.</text>
</comment>
<protein>
    <submittedName>
        <fullName evidence="2">Uncharacterized protein</fullName>
    </submittedName>
</protein>
<feature type="signal peptide" evidence="1">
    <location>
        <begin position="1"/>
        <end position="18"/>
    </location>
</feature>
<accession>A0AAN7ZB39</accession>
<evidence type="ECO:0000313" key="2">
    <source>
        <dbReference type="EMBL" id="KAK5632841.1"/>
    </source>
</evidence>
<feature type="chain" id="PRO_5042844756" evidence="1">
    <location>
        <begin position="19"/>
        <end position="321"/>
    </location>
</feature>
<reference evidence="2 3" key="1">
    <citation type="submission" date="2023-10" db="EMBL/GenBank/DDBJ databases">
        <title>Draft genome sequence of Xylaria bambusicola isolate GMP-LS, the root and basal stem rot pathogen of sugarcane in Indonesia.</title>
        <authorList>
            <person name="Selvaraj P."/>
            <person name="Muralishankar V."/>
            <person name="Muruganantham S."/>
            <person name="Sp S."/>
            <person name="Haryani S."/>
            <person name="Lau K.J.X."/>
            <person name="Naqvi N.I."/>
        </authorList>
    </citation>
    <scope>NUCLEOTIDE SEQUENCE [LARGE SCALE GENOMIC DNA]</scope>
    <source>
        <strain evidence="2">GMP-LS</strain>
    </source>
</reference>
<sequence>MKLLLYWSVLSLWLGAHGLPGWPQGGTIVVGSAVQFDRDSWEANLAHPNATGSNSIAGFDLSRPWPSMQIDGWHLAINVTSDIPDSQTMNPSNATGRTFTGTSIFLQAPENLRTALSNQTAIDETTWKICVVVIPNAPQENVTAADDGSCTVMSSQCVADLEQGYVDKFSRNQDCYGTPPPTPSSCGDAINTGDFNVQQLPLASIGGKEIFVTASESHELGDDAAAWDDAALKSWPVLTIWGWNARANASDDASPTVRLSCISARDVEPGSRVPVRHLQLDRDPAVLPWLRLLLPVSRRILCYERLGLSCYNFGGEAMWGK</sequence>
<dbReference type="EMBL" id="JAWHQM010000027">
    <property type="protein sequence ID" value="KAK5632841.1"/>
    <property type="molecule type" value="Genomic_DNA"/>
</dbReference>
<dbReference type="AlphaFoldDB" id="A0AAN7ZB39"/>
<evidence type="ECO:0000313" key="3">
    <source>
        <dbReference type="Proteomes" id="UP001305414"/>
    </source>
</evidence>
<gene>
    <name evidence="2" type="ORF">RRF57_008556</name>
</gene>
<name>A0AAN7ZB39_9PEZI</name>
<keyword evidence="1" id="KW-0732">Signal</keyword>
<evidence type="ECO:0000256" key="1">
    <source>
        <dbReference type="SAM" id="SignalP"/>
    </source>
</evidence>
<dbReference type="Proteomes" id="UP001305414">
    <property type="component" value="Unassembled WGS sequence"/>
</dbReference>
<proteinExistence type="predicted"/>
<keyword evidence="3" id="KW-1185">Reference proteome</keyword>